<dbReference type="InterPro" id="IPR012373">
    <property type="entry name" value="Ferrdict_sens_TM"/>
</dbReference>
<organism evidence="3 4">
    <name type="scientific">Pelomonas parva</name>
    <dbReference type="NCBI Taxonomy" id="3299032"/>
    <lineage>
        <taxon>Bacteria</taxon>
        <taxon>Pseudomonadati</taxon>
        <taxon>Pseudomonadota</taxon>
        <taxon>Betaproteobacteria</taxon>
        <taxon>Burkholderiales</taxon>
        <taxon>Sphaerotilaceae</taxon>
        <taxon>Roseateles</taxon>
    </lineage>
</organism>
<dbReference type="Gene3D" id="2.60.120.1440">
    <property type="match status" value="1"/>
</dbReference>
<dbReference type="Pfam" id="PF16220">
    <property type="entry name" value="DUF4880"/>
    <property type="match status" value="1"/>
</dbReference>
<sequence length="348" mass="37728">MDRRQASAGAAVPERPALVPKDVAAEAAVWITRLHGGHRTPQMEQECRAWQARSAAHRLAFERCTDTWQDVASLTLADYASATAARELPGSRRAARSLPWRSSLAIALALVASVMALRPWSAGDAYDTGVGEQRVVVLQDGTRLSMNTSTRIRVDFAESQRTVKVERGEAMFEVAKDASRPFVVRAAGTEVVATGTAFMLQTSPTAKPGDQALAVTLVEGQVVVRSAAGEGRLLETPLVMVPGQRLRLSRSDEAQRPATATRVDRPLMDQVLAWRRGEARFDNVSLLEAVDEMNRYDRVPIVVSGTAGERRVSGVVKTGDNASFAEAMASLHGLVVRNHGDRLELVQP</sequence>
<dbReference type="Proteomes" id="UP001606210">
    <property type="component" value="Unassembled WGS sequence"/>
</dbReference>
<evidence type="ECO:0000259" key="1">
    <source>
        <dbReference type="Pfam" id="PF04773"/>
    </source>
</evidence>
<comment type="caution">
    <text evidence="3">The sequence shown here is derived from an EMBL/GenBank/DDBJ whole genome shotgun (WGS) entry which is preliminary data.</text>
</comment>
<dbReference type="Pfam" id="PF04773">
    <property type="entry name" value="FecR"/>
    <property type="match status" value="1"/>
</dbReference>
<keyword evidence="4" id="KW-1185">Reference proteome</keyword>
<evidence type="ECO:0000313" key="3">
    <source>
        <dbReference type="EMBL" id="MFG6429803.1"/>
    </source>
</evidence>
<accession>A0ABW7F3D0</accession>
<dbReference type="InterPro" id="IPR006860">
    <property type="entry name" value="FecR"/>
</dbReference>
<evidence type="ECO:0000313" key="4">
    <source>
        <dbReference type="Proteomes" id="UP001606210"/>
    </source>
</evidence>
<name>A0ABW7F3D0_9BURK</name>
<feature type="domain" description="FecR protein" evidence="1">
    <location>
        <begin position="124"/>
        <end position="222"/>
    </location>
</feature>
<feature type="domain" description="FecR N-terminal" evidence="2">
    <location>
        <begin position="26"/>
        <end position="64"/>
    </location>
</feature>
<dbReference type="PIRSF" id="PIRSF018266">
    <property type="entry name" value="FecR"/>
    <property type="match status" value="1"/>
</dbReference>
<dbReference type="InterPro" id="IPR032623">
    <property type="entry name" value="FecR_N"/>
</dbReference>
<protein>
    <submittedName>
        <fullName evidence="3">FecR family protein</fullName>
    </submittedName>
</protein>
<evidence type="ECO:0000259" key="2">
    <source>
        <dbReference type="Pfam" id="PF16220"/>
    </source>
</evidence>
<dbReference type="EMBL" id="JBIGHV010000003">
    <property type="protein sequence ID" value="MFG6429803.1"/>
    <property type="molecule type" value="Genomic_DNA"/>
</dbReference>
<dbReference type="PANTHER" id="PTHR30273">
    <property type="entry name" value="PERIPLASMIC SIGNAL SENSOR AND SIGMA FACTOR ACTIVATOR FECR-RELATED"/>
    <property type="match status" value="1"/>
</dbReference>
<proteinExistence type="predicted"/>
<reference evidence="3 4" key="1">
    <citation type="submission" date="2024-08" db="EMBL/GenBank/DDBJ databases">
        <authorList>
            <person name="Lu H."/>
        </authorList>
    </citation>
    <scope>NUCLEOTIDE SEQUENCE [LARGE SCALE GENOMIC DNA]</scope>
    <source>
        <strain evidence="3 4">LYH14W</strain>
    </source>
</reference>
<gene>
    <name evidence="3" type="ORF">ACG00Y_07780</name>
</gene>
<dbReference type="RefSeq" id="WP_394477569.1">
    <property type="nucleotide sequence ID" value="NZ_JBIGHV010000003.1"/>
</dbReference>
<dbReference type="PANTHER" id="PTHR30273:SF2">
    <property type="entry name" value="PROTEIN FECR"/>
    <property type="match status" value="1"/>
</dbReference>